<organism evidence="3 4">
    <name type="scientific">Protopolystoma xenopodis</name>
    <dbReference type="NCBI Taxonomy" id="117903"/>
    <lineage>
        <taxon>Eukaryota</taxon>
        <taxon>Metazoa</taxon>
        <taxon>Spiralia</taxon>
        <taxon>Lophotrochozoa</taxon>
        <taxon>Platyhelminthes</taxon>
        <taxon>Monogenea</taxon>
        <taxon>Polyopisthocotylea</taxon>
        <taxon>Polystomatidea</taxon>
        <taxon>Polystomatidae</taxon>
        <taxon>Protopolystoma</taxon>
    </lineage>
</organism>
<gene>
    <name evidence="3" type="ORF">PXEA_LOCUS23142</name>
</gene>
<sequence length="61" mass="7396">MNFTSKYSRYRHGDSGNLLDSLLNRMEKYTKAMEDQVKQRTNQYTDEKHRVERLLETMLPK</sequence>
<dbReference type="AlphaFoldDB" id="A0A448X719"/>
<dbReference type="Gene3D" id="6.10.250.780">
    <property type="match status" value="1"/>
</dbReference>
<dbReference type="GO" id="GO:0007168">
    <property type="term" value="P:receptor guanylyl cyclase signaling pathway"/>
    <property type="evidence" value="ECO:0007669"/>
    <property type="project" value="TreeGrafter"/>
</dbReference>
<accession>A0A448X719</accession>
<dbReference type="GO" id="GO:0000166">
    <property type="term" value="F:nucleotide binding"/>
    <property type="evidence" value="ECO:0007669"/>
    <property type="project" value="UniProtKB-KW"/>
</dbReference>
<dbReference type="Proteomes" id="UP000784294">
    <property type="component" value="Unassembled WGS sequence"/>
</dbReference>
<keyword evidence="2" id="KW-0456">Lyase</keyword>
<dbReference type="GO" id="GO:0004383">
    <property type="term" value="F:guanylate cyclase activity"/>
    <property type="evidence" value="ECO:0007669"/>
    <property type="project" value="TreeGrafter"/>
</dbReference>
<dbReference type="GO" id="GO:0001653">
    <property type="term" value="F:peptide receptor activity"/>
    <property type="evidence" value="ECO:0007669"/>
    <property type="project" value="TreeGrafter"/>
</dbReference>
<dbReference type="GO" id="GO:0004016">
    <property type="term" value="F:adenylate cyclase activity"/>
    <property type="evidence" value="ECO:0007669"/>
    <property type="project" value="TreeGrafter"/>
</dbReference>
<dbReference type="EMBL" id="CAAALY010105465">
    <property type="protein sequence ID" value="VEL29702.1"/>
    <property type="molecule type" value="Genomic_DNA"/>
</dbReference>
<comment type="caution">
    <text evidence="3">The sequence shown here is derived from an EMBL/GenBank/DDBJ whole genome shotgun (WGS) entry which is preliminary data.</text>
</comment>
<dbReference type="PANTHER" id="PTHR11920">
    <property type="entry name" value="GUANYLYL CYCLASE"/>
    <property type="match status" value="1"/>
</dbReference>
<name>A0A448X719_9PLAT</name>
<evidence type="ECO:0000313" key="3">
    <source>
        <dbReference type="EMBL" id="VEL29702.1"/>
    </source>
</evidence>
<reference evidence="3" key="1">
    <citation type="submission" date="2018-11" db="EMBL/GenBank/DDBJ databases">
        <authorList>
            <consortium name="Pathogen Informatics"/>
        </authorList>
    </citation>
    <scope>NUCLEOTIDE SEQUENCE</scope>
</reference>
<protein>
    <submittedName>
        <fullName evidence="3">Uncharacterized protein</fullName>
    </submittedName>
</protein>
<dbReference type="InterPro" id="IPR050401">
    <property type="entry name" value="Cyclic_nucleotide_synthase"/>
</dbReference>
<evidence type="ECO:0000313" key="4">
    <source>
        <dbReference type="Proteomes" id="UP000784294"/>
    </source>
</evidence>
<dbReference type="OrthoDB" id="1890790at2759"/>
<evidence type="ECO:0000256" key="2">
    <source>
        <dbReference type="ARBA" id="ARBA00023239"/>
    </source>
</evidence>
<keyword evidence="1" id="KW-0547">Nucleotide-binding</keyword>
<dbReference type="PANTHER" id="PTHR11920:SF494">
    <property type="entry name" value="ATRIAL NATRIURETIC PEPTIDE RECEPTOR 2"/>
    <property type="match status" value="1"/>
</dbReference>
<proteinExistence type="predicted"/>
<evidence type="ECO:0000256" key="1">
    <source>
        <dbReference type="ARBA" id="ARBA00022741"/>
    </source>
</evidence>
<dbReference type="GO" id="GO:0005886">
    <property type="term" value="C:plasma membrane"/>
    <property type="evidence" value="ECO:0007669"/>
    <property type="project" value="TreeGrafter"/>
</dbReference>
<keyword evidence="4" id="KW-1185">Reference proteome</keyword>